<dbReference type="Proteomes" id="UP000179934">
    <property type="component" value="Unassembled WGS sequence"/>
</dbReference>
<comment type="caution">
    <text evidence="1">The sequence shown here is derived from an EMBL/GenBank/DDBJ whole genome shotgun (WGS) entry which is preliminary data.</text>
</comment>
<protein>
    <recommendedName>
        <fullName evidence="3">Nudix hydrolase domain-containing protein</fullName>
    </recommendedName>
</protein>
<accession>A0A1S2D7W3</accession>
<evidence type="ECO:0000313" key="1">
    <source>
        <dbReference type="EMBL" id="OHY97002.1"/>
    </source>
</evidence>
<dbReference type="RefSeq" id="WP_042022235.1">
    <property type="nucleotide sequence ID" value="NZ_CDBW01000032.1"/>
</dbReference>
<dbReference type="OrthoDB" id="8264463at2"/>
<dbReference type="STRING" id="646.BJD16_01735"/>
<dbReference type="GeneID" id="58923221"/>
<dbReference type="AlphaFoldDB" id="A0A1S2D7W3"/>
<reference evidence="1 2" key="1">
    <citation type="submission" date="2016-09" db="EMBL/GenBank/DDBJ databases">
        <title>Draft Genome Sequence of Aeromonas sobria Strain 08005, Isolated from Sick Rana catesbeiana.</title>
        <authorList>
            <person name="Yang Q."/>
        </authorList>
    </citation>
    <scope>NUCLEOTIDE SEQUENCE [LARGE SCALE GENOMIC DNA]</scope>
    <source>
        <strain evidence="1 2">08005</strain>
    </source>
</reference>
<organism evidence="1 2">
    <name type="scientific">Aeromonas sobria</name>
    <dbReference type="NCBI Taxonomy" id="646"/>
    <lineage>
        <taxon>Bacteria</taxon>
        <taxon>Pseudomonadati</taxon>
        <taxon>Pseudomonadota</taxon>
        <taxon>Gammaproteobacteria</taxon>
        <taxon>Aeromonadales</taxon>
        <taxon>Aeromonadaceae</taxon>
        <taxon>Aeromonas</taxon>
    </lineage>
</organism>
<name>A0A1S2D7W3_AERSO</name>
<evidence type="ECO:0000313" key="2">
    <source>
        <dbReference type="Proteomes" id="UP000179934"/>
    </source>
</evidence>
<sequence>MLSVYAFSDNAVLFIEKYRIKHDETLLPIVDEIWNLAQDNNSNLFDGVILSCISDSSNRITSVIDNYKFFFSKRIQPKILEKIKIMPIAVSGIMECRDGFVFGKRSKFTTQDAGLWELVPSGGLDASIIKDNDIYDFKKQLLTELHEEIGVNQNMVRTITPFCYVIDKDASVLDIGLYIYSDVSQEEILGCFRTVNSFEYESIIFIPRNTILDFIKIERQNISSISVAIMEFFLKKR</sequence>
<gene>
    <name evidence="1" type="ORF">BJD16_01735</name>
</gene>
<proteinExistence type="predicted"/>
<dbReference type="EMBL" id="MKFU01000001">
    <property type="protein sequence ID" value="OHY97002.1"/>
    <property type="molecule type" value="Genomic_DNA"/>
</dbReference>
<evidence type="ECO:0008006" key="3">
    <source>
        <dbReference type="Google" id="ProtNLM"/>
    </source>
</evidence>